<dbReference type="EMBL" id="FOOQ01000012">
    <property type="protein sequence ID" value="SFH06790.1"/>
    <property type="molecule type" value="Genomic_DNA"/>
</dbReference>
<evidence type="ECO:0000313" key="2">
    <source>
        <dbReference type="Proteomes" id="UP000198876"/>
    </source>
</evidence>
<protein>
    <submittedName>
        <fullName evidence="1">Uncharacterized protein</fullName>
    </submittedName>
</protein>
<keyword evidence="2" id="KW-1185">Reference proteome</keyword>
<proteinExistence type="predicted"/>
<gene>
    <name evidence="1" type="ORF">SAMN04488063_0069</name>
</gene>
<dbReference type="Proteomes" id="UP000198876">
    <property type="component" value="Unassembled WGS sequence"/>
</dbReference>
<evidence type="ECO:0000313" key="1">
    <source>
        <dbReference type="EMBL" id="SFH06790.1"/>
    </source>
</evidence>
<name>A0A1I2WZQ8_9EURY</name>
<sequence length="258" mass="30520">MVTVPLILGQYERIVTTDIETHYPRQSIYNHGGKPRSMPSGVSLSQLGLVVTLGFAWWRLVRFTRESKQEAVKQMEDQFWIHHSLDLEIPAGQTEHEREYDNKQLVVRGLEIREHGWWVQWDMFGRDEFTSRKHKLKALYRHSKAHARKTWYYIWRNIRPFAGLDLECTYLVEAQSCRIGTMEHEKEIEGLGRELSGRTITEVFDEVQSLRPIRSNPFLYRITLDTYDDYRAIEVFSEIASSKFIRDPRHAENTTSEE</sequence>
<reference evidence="2" key="1">
    <citation type="submission" date="2016-10" db="EMBL/GenBank/DDBJ databases">
        <authorList>
            <person name="Varghese N."/>
            <person name="Submissions S."/>
        </authorList>
    </citation>
    <scope>NUCLEOTIDE SEQUENCE [LARGE SCALE GENOMIC DNA]</scope>
    <source>
        <strain evidence="2">CGMCC 1.7739</strain>
    </source>
</reference>
<dbReference type="STRING" id="553467.SAMN04488063_0069"/>
<accession>A0A1I2WZQ8</accession>
<organism evidence="1 2">
    <name type="scientific">Halopelagius inordinatus</name>
    <dbReference type="NCBI Taxonomy" id="553467"/>
    <lineage>
        <taxon>Archaea</taxon>
        <taxon>Methanobacteriati</taxon>
        <taxon>Methanobacteriota</taxon>
        <taxon>Stenosarchaea group</taxon>
        <taxon>Halobacteria</taxon>
        <taxon>Halobacteriales</taxon>
        <taxon>Haloferacaceae</taxon>
    </lineage>
</organism>
<dbReference type="AlphaFoldDB" id="A0A1I2WZQ8"/>